<dbReference type="InterPro" id="IPR027417">
    <property type="entry name" value="P-loop_NTPase"/>
</dbReference>
<dbReference type="GO" id="GO:0016301">
    <property type="term" value="F:kinase activity"/>
    <property type="evidence" value="ECO:0007669"/>
    <property type="project" value="UniProtKB-KW"/>
</dbReference>
<evidence type="ECO:0000313" key="1">
    <source>
        <dbReference type="EMBL" id="MEQ7155338.1"/>
    </source>
</evidence>
<keyword evidence="1" id="KW-0808">Transferase</keyword>
<dbReference type="Proteomes" id="UP001445732">
    <property type="component" value="Unassembled WGS sequence"/>
</dbReference>
<protein>
    <submittedName>
        <fullName evidence="1">Shikimate kinase</fullName>
    </submittedName>
</protein>
<sequence>MPGCLAVGGLEDERRAGYRRGMRLIFIHGTAAAGKFTVGRELARLTGLPLFHNHLVVDAVTAVFPFGTDPFIRLRESFWVQTFAEAAKADRSLIFTFQPEPTVSPGFPDQVREIVEGHDGSLFMVALDVSAAAQERRIGDPGRAKFGKLVSRDLLRELRESFDASMAAMPAPDLRIDTESCDPIDAATRIRDIAGL</sequence>
<organism evidence="1 2">
    <name type="scientific">Brevundimonas aurifodinae</name>
    <dbReference type="NCBI Taxonomy" id="1508312"/>
    <lineage>
        <taxon>Bacteria</taxon>
        <taxon>Pseudomonadati</taxon>
        <taxon>Pseudomonadota</taxon>
        <taxon>Alphaproteobacteria</taxon>
        <taxon>Caulobacterales</taxon>
        <taxon>Caulobacteraceae</taxon>
        <taxon>Brevundimonas</taxon>
    </lineage>
</organism>
<dbReference type="EMBL" id="JBEGDD010000006">
    <property type="protein sequence ID" value="MEQ7155338.1"/>
    <property type="molecule type" value="Genomic_DNA"/>
</dbReference>
<keyword evidence="2" id="KW-1185">Reference proteome</keyword>
<proteinExistence type="predicted"/>
<evidence type="ECO:0000313" key="2">
    <source>
        <dbReference type="Proteomes" id="UP001445732"/>
    </source>
</evidence>
<keyword evidence="1" id="KW-0418">Kinase</keyword>
<name>A0ABV1NNX0_9CAUL</name>
<reference evidence="1 2" key="1">
    <citation type="submission" date="2024-06" db="EMBL/GenBank/DDBJ databases">
        <title>Brevundimonas sp. C11.</title>
        <authorList>
            <person name="Maltman C."/>
        </authorList>
    </citation>
    <scope>NUCLEOTIDE SEQUENCE [LARGE SCALE GENOMIC DNA]</scope>
    <source>
        <strain evidence="1 2">C11</strain>
    </source>
</reference>
<dbReference type="Gene3D" id="3.40.50.300">
    <property type="entry name" value="P-loop containing nucleotide triphosphate hydrolases"/>
    <property type="match status" value="1"/>
</dbReference>
<dbReference type="SUPFAM" id="SSF52540">
    <property type="entry name" value="P-loop containing nucleoside triphosphate hydrolases"/>
    <property type="match status" value="1"/>
</dbReference>
<comment type="caution">
    <text evidence="1">The sequence shown here is derived from an EMBL/GenBank/DDBJ whole genome shotgun (WGS) entry which is preliminary data.</text>
</comment>
<accession>A0ABV1NNX0</accession>
<gene>
    <name evidence="1" type="ORF">ABN401_08950</name>
</gene>